<feature type="signal peptide" evidence="2">
    <location>
        <begin position="1"/>
        <end position="19"/>
    </location>
</feature>
<sequence length="240" mass="24986">MRLSIVAILSLATSSLAVALVPKNLNTSLISLGEPKGNGTGGGSDKDCKSSGGGNGGGKDSGDGKAEGSMKECKKFRIKAKGTAAGWVGQLSSGQLRIGLKAVEFSMESGQIVDCNKRGMWWTPPTDTLQCDVGQKPDKGWSAGCDGRMYFQDMSKYYQCEADNNTYNLYKKNGQAGKCGEVRLYMVGCGVGEDTDKGGDDGKGGGGMPSSPSNGTQTPPSNGTKIATNGFVLKPQRLMA</sequence>
<evidence type="ECO:0000256" key="1">
    <source>
        <dbReference type="SAM" id="MobiDB-lite"/>
    </source>
</evidence>
<accession>A0A066WUN1</accession>
<gene>
    <name evidence="4" type="ORF">CSUB01_00493</name>
</gene>
<dbReference type="PANTHER" id="PTHR39613:SF1">
    <property type="entry name" value="ANCHORED CELL WALL PROTEIN, PUTATIVE (AFU_ORTHOLOGUE AFUA_4G08960)-RELATED"/>
    <property type="match status" value="1"/>
</dbReference>
<dbReference type="Proteomes" id="UP000027238">
    <property type="component" value="Unassembled WGS sequence"/>
</dbReference>
<feature type="region of interest" description="Disordered" evidence="1">
    <location>
        <begin position="32"/>
        <end position="68"/>
    </location>
</feature>
<dbReference type="OrthoDB" id="4657524at2759"/>
<keyword evidence="5" id="KW-1185">Reference proteome</keyword>
<dbReference type="HOGENOM" id="CLU_1156324_0_0_1"/>
<feature type="compositionally biased region" description="Polar residues" evidence="1">
    <location>
        <begin position="210"/>
        <end position="227"/>
    </location>
</feature>
<proteinExistence type="predicted"/>
<evidence type="ECO:0000259" key="3">
    <source>
        <dbReference type="Pfam" id="PF22799"/>
    </source>
</evidence>
<dbReference type="InterPro" id="IPR054508">
    <property type="entry name" value="PIR1-like_C"/>
</dbReference>
<feature type="chain" id="PRO_5001629469" evidence="2">
    <location>
        <begin position="20"/>
        <end position="240"/>
    </location>
</feature>
<dbReference type="OMA" id="YYQCEAD"/>
<protein>
    <submittedName>
        <fullName evidence="4">Putative PAP2 superfamily protein</fullName>
    </submittedName>
</protein>
<dbReference type="Pfam" id="PF22799">
    <property type="entry name" value="PIR1-like_C"/>
    <property type="match status" value="1"/>
</dbReference>
<dbReference type="AlphaFoldDB" id="A0A066WUN1"/>
<organism evidence="4 5">
    <name type="scientific">Colletotrichum sublineola</name>
    <name type="common">Sorghum anthracnose fungus</name>
    <dbReference type="NCBI Taxonomy" id="1173701"/>
    <lineage>
        <taxon>Eukaryota</taxon>
        <taxon>Fungi</taxon>
        <taxon>Dikarya</taxon>
        <taxon>Ascomycota</taxon>
        <taxon>Pezizomycotina</taxon>
        <taxon>Sordariomycetes</taxon>
        <taxon>Hypocreomycetidae</taxon>
        <taxon>Glomerellales</taxon>
        <taxon>Glomerellaceae</taxon>
        <taxon>Colletotrichum</taxon>
        <taxon>Colletotrichum graminicola species complex</taxon>
    </lineage>
</organism>
<dbReference type="PANTHER" id="PTHR39613">
    <property type="entry name" value="ANCHORED CELL WALL PROTEIN, PUTATIVE (AFU_ORTHOLOGUE AFUA_4G08960)-RELATED"/>
    <property type="match status" value="1"/>
</dbReference>
<dbReference type="EMBL" id="JMSE01001513">
    <property type="protein sequence ID" value="KDN60387.1"/>
    <property type="molecule type" value="Genomic_DNA"/>
</dbReference>
<name>A0A066WUN1_COLSU</name>
<comment type="caution">
    <text evidence="4">The sequence shown here is derived from an EMBL/GenBank/DDBJ whole genome shotgun (WGS) entry which is preliminary data.</text>
</comment>
<keyword evidence="2" id="KW-0732">Signal</keyword>
<evidence type="ECO:0000313" key="5">
    <source>
        <dbReference type="Proteomes" id="UP000027238"/>
    </source>
</evidence>
<dbReference type="STRING" id="1173701.A0A066WUN1"/>
<feature type="region of interest" description="Disordered" evidence="1">
    <location>
        <begin position="196"/>
        <end position="240"/>
    </location>
</feature>
<feature type="domain" description="Cell wall mannoprotein PIR1-like C-terminal" evidence="3">
    <location>
        <begin position="110"/>
        <end position="182"/>
    </location>
</feature>
<evidence type="ECO:0000256" key="2">
    <source>
        <dbReference type="SAM" id="SignalP"/>
    </source>
</evidence>
<reference evidence="5" key="1">
    <citation type="journal article" date="2014" name="Genome Announc.">
        <title>Draft genome sequence of Colletotrichum sublineola, a destructive pathogen of cultivated sorghum.</title>
        <authorList>
            <person name="Baroncelli R."/>
            <person name="Sanz-Martin J.M."/>
            <person name="Rech G.E."/>
            <person name="Sukno S.A."/>
            <person name="Thon M.R."/>
        </authorList>
    </citation>
    <scope>NUCLEOTIDE SEQUENCE [LARGE SCALE GENOMIC DNA]</scope>
    <source>
        <strain evidence="5">TX430BB</strain>
    </source>
</reference>
<evidence type="ECO:0000313" key="4">
    <source>
        <dbReference type="EMBL" id="KDN60387.1"/>
    </source>
</evidence>
<dbReference type="eggNOG" id="ENOG502RYJ6">
    <property type="taxonomic scope" value="Eukaryota"/>
</dbReference>